<dbReference type="AlphaFoldDB" id="A0A926DGD2"/>
<dbReference type="Proteomes" id="UP000620366">
    <property type="component" value="Unassembled WGS sequence"/>
</dbReference>
<comment type="caution">
    <text evidence="7">The sequence shown here is derived from an EMBL/GenBank/DDBJ whole genome shotgun (WGS) entry which is preliminary data.</text>
</comment>
<protein>
    <submittedName>
        <fullName evidence="7">M20/M25/M40 family metallo-hydrolase</fullName>
    </submittedName>
</protein>
<dbReference type="SUPFAM" id="SSF53187">
    <property type="entry name" value="Zn-dependent exopeptidases"/>
    <property type="match status" value="1"/>
</dbReference>
<gene>
    <name evidence="7" type="ORF">H8695_08905</name>
</gene>
<evidence type="ECO:0000256" key="1">
    <source>
        <dbReference type="ARBA" id="ARBA00001947"/>
    </source>
</evidence>
<dbReference type="GO" id="GO:0004177">
    <property type="term" value="F:aminopeptidase activity"/>
    <property type="evidence" value="ECO:0007669"/>
    <property type="project" value="UniProtKB-UniRule"/>
</dbReference>
<sequence length="369" mass="38881">MNEKRLLESFLDYVKIDSESGNEKAVAERLRADLEALGLRVETDGAGPAVGSNTGNLYAFLEGDSSLEPLILSAHIDTVTPGVGIEPVVEDGVITSRGETILGGDDKSGVCAILEALRVLREQKLPHRPAELVFTVMEERGLLGSKHLDYSRLAAKRAVVFDSSGDVGKIIVSAPGHLNIKASIHGKKAHAGICPEQGVSAIAVAADAVSRMRLGRLDGETTANIGSLRAEGADNIVCDLATLSAEARSQNEAKLDAQGEHMVACLREACERHGATLDCELIKAYGPYCFADSDPLVVQVRTALESIGVTPFTASTGGGSDANNMNLNGVHAVVVGTGMDRVHTTDERLTVENLGNCARLALALLKKPI</sequence>
<proteinExistence type="inferred from homology"/>
<dbReference type="InterPro" id="IPR011650">
    <property type="entry name" value="Peptidase_M20_dimer"/>
</dbReference>
<dbReference type="RefSeq" id="WP_249300720.1">
    <property type="nucleotide sequence ID" value="NZ_JACRSP010000003.1"/>
</dbReference>
<dbReference type="InterPro" id="IPR008007">
    <property type="entry name" value="Peptidase_M42"/>
</dbReference>
<dbReference type="PANTHER" id="PTHR42994">
    <property type="entry name" value="PEPTIDASE T"/>
    <property type="match status" value="1"/>
</dbReference>
<dbReference type="InterPro" id="IPR036264">
    <property type="entry name" value="Bact_exopeptidase_dim_dom"/>
</dbReference>
<keyword evidence="2" id="KW-0479">Metal-binding</keyword>
<keyword evidence="3" id="KW-0378">Hydrolase</keyword>
<dbReference type="EMBL" id="JACRSP010000003">
    <property type="protein sequence ID" value="MBC8536804.1"/>
    <property type="molecule type" value="Genomic_DNA"/>
</dbReference>
<comment type="similarity">
    <text evidence="5">Belongs to the peptidase M42 family.</text>
</comment>
<accession>A0A926DGD2</accession>
<dbReference type="PIRSF" id="PIRSF001123">
    <property type="entry name" value="PepA_GA"/>
    <property type="match status" value="1"/>
</dbReference>
<name>A0A926DGD2_9FIRM</name>
<dbReference type="Pfam" id="PF01546">
    <property type="entry name" value="Peptidase_M20"/>
    <property type="match status" value="1"/>
</dbReference>
<dbReference type="InterPro" id="IPR010162">
    <property type="entry name" value="PepT-like"/>
</dbReference>
<dbReference type="Gene3D" id="3.40.630.10">
    <property type="entry name" value="Zn peptidases"/>
    <property type="match status" value="1"/>
</dbReference>
<evidence type="ECO:0000313" key="8">
    <source>
        <dbReference type="Proteomes" id="UP000620366"/>
    </source>
</evidence>
<dbReference type="NCBIfam" id="TIGR01883">
    <property type="entry name" value="PepT-like"/>
    <property type="match status" value="1"/>
</dbReference>
<evidence type="ECO:0000256" key="5">
    <source>
        <dbReference type="PIRNR" id="PIRNR001123"/>
    </source>
</evidence>
<reference evidence="7" key="1">
    <citation type="submission" date="2020-08" db="EMBL/GenBank/DDBJ databases">
        <title>Genome public.</title>
        <authorList>
            <person name="Liu C."/>
            <person name="Sun Q."/>
        </authorList>
    </citation>
    <scope>NUCLEOTIDE SEQUENCE</scope>
    <source>
        <strain evidence="7">BX7</strain>
    </source>
</reference>
<feature type="domain" description="Peptidase M20 dimerisation" evidence="6">
    <location>
        <begin position="175"/>
        <end position="272"/>
    </location>
</feature>
<organism evidence="7 8">
    <name type="scientific">Feifania hominis</name>
    <dbReference type="NCBI Taxonomy" id="2763660"/>
    <lineage>
        <taxon>Bacteria</taxon>
        <taxon>Bacillati</taxon>
        <taxon>Bacillota</taxon>
        <taxon>Clostridia</taxon>
        <taxon>Eubacteriales</taxon>
        <taxon>Feifaniaceae</taxon>
        <taxon>Feifania</taxon>
    </lineage>
</organism>
<comment type="cofactor">
    <cofactor evidence="1">
        <name>Zn(2+)</name>
        <dbReference type="ChEBI" id="CHEBI:29105"/>
    </cofactor>
</comment>
<evidence type="ECO:0000256" key="2">
    <source>
        <dbReference type="ARBA" id="ARBA00022723"/>
    </source>
</evidence>
<dbReference type="GO" id="GO:0046872">
    <property type="term" value="F:metal ion binding"/>
    <property type="evidence" value="ECO:0007669"/>
    <property type="project" value="UniProtKB-UniRule"/>
</dbReference>
<keyword evidence="8" id="KW-1185">Reference proteome</keyword>
<keyword evidence="4" id="KW-0862">Zinc</keyword>
<dbReference type="PANTHER" id="PTHR42994:SF2">
    <property type="entry name" value="PEPTIDASE"/>
    <property type="match status" value="1"/>
</dbReference>
<evidence type="ECO:0000256" key="3">
    <source>
        <dbReference type="ARBA" id="ARBA00022801"/>
    </source>
</evidence>
<evidence type="ECO:0000259" key="6">
    <source>
        <dbReference type="Pfam" id="PF07687"/>
    </source>
</evidence>
<evidence type="ECO:0000313" key="7">
    <source>
        <dbReference type="EMBL" id="MBC8536804.1"/>
    </source>
</evidence>
<evidence type="ECO:0000256" key="4">
    <source>
        <dbReference type="ARBA" id="ARBA00022833"/>
    </source>
</evidence>
<dbReference type="Gene3D" id="3.30.70.360">
    <property type="match status" value="1"/>
</dbReference>
<dbReference type="SUPFAM" id="SSF55031">
    <property type="entry name" value="Bacterial exopeptidase dimerisation domain"/>
    <property type="match status" value="1"/>
</dbReference>
<dbReference type="InterPro" id="IPR002933">
    <property type="entry name" value="Peptidase_M20"/>
</dbReference>
<dbReference type="Pfam" id="PF07687">
    <property type="entry name" value="M20_dimer"/>
    <property type="match status" value="1"/>
</dbReference>